<protein>
    <submittedName>
        <fullName evidence="2">Uncharacterized protein</fullName>
    </submittedName>
</protein>
<dbReference type="EMBL" id="AWUE01014267">
    <property type="protein sequence ID" value="OMP04328.1"/>
    <property type="molecule type" value="Genomic_DNA"/>
</dbReference>
<sequence length="72" mass="7951">MGQTQSSKLTKHGCQWKQSEIIKSKVKHAQTRKEEEAGVGWRNATKATATKVESNDITSFSSARNPIPHTAI</sequence>
<keyword evidence="3" id="KW-1185">Reference proteome</keyword>
<evidence type="ECO:0000313" key="3">
    <source>
        <dbReference type="Proteomes" id="UP000187203"/>
    </source>
</evidence>
<evidence type="ECO:0000256" key="1">
    <source>
        <dbReference type="SAM" id="MobiDB-lite"/>
    </source>
</evidence>
<reference evidence="3" key="1">
    <citation type="submission" date="2013-09" db="EMBL/GenBank/DDBJ databases">
        <title>Corchorus olitorius genome sequencing.</title>
        <authorList>
            <person name="Alam M."/>
            <person name="Haque M.S."/>
            <person name="Islam M.S."/>
            <person name="Emdad E.M."/>
            <person name="Islam M.M."/>
            <person name="Ahmed B."/>
            <person name="Halim A."/>
            <person name="Hossen Q.M.M."/>
            <person name="Hossain M.Z."/>
            <person name="Ahmed R."/>
            <person name="Khan M.M."/>
            <person name="Islam R."/>
            <person name="Rashid M.M."/>
            <person name="Khan S.A."/>
            <person name="Rahman M.S."/>
            <person name="Alam M."/>
            <person name="Yahiya A.S."/>
            <person name="Khan M.S."/>
            <person name="Azam M.S."/>
            <person name="Haque T."/>
            <person name="Lashkar M.Z.H."/>
            <person name="Akhand A.I."/>
            <person name="Morshed G."/>
            <person name="Roy S."/>
            <person name="Uddin K.S."/>
            <person name="Rabeya T."/>
            <person name="Hossain A.S."/>
            <person name="Chowdhury A."/>
            <person name="Snigdha A.R."/>
            <person name="Mortoza M.S."/>
            <person name="Matin S.A."/>
            <person name="Hoque S.M.E."/>
            <person name="Islam M.K."/>
            <person name="Roy D.K."/>
            <person name="Haider R."/>
            <person name="Moosa M.M."/>
            <person name="Elias S.M."/>
            <person name="Hasan A.M."/>
            <person name="Jahan S."/>
            <person name="Shafiuddin M."/>
            <person name="Mahmood N."/>
            <person name="Shommy N.S."/>
        </authorList>
    </citation>
    <scope>NUCLEOTIDE SEQUENCE [LARGE SCALE GENOMIC DNA]</scope>
    <source>
        <strain evidence="3">cv. O-4</strain>
    </source>
</reference>
<name>A0A1R3KBB2_9ROSI</name>
<evidence type="ECO:0000313" key="2">
    <source>
        <dbReference type="EMBL" id="OMP04328.1"/>
    </source>
</evidence>
<proteinExistence type="predicted"/>
<organism evidence="2 3">
    <name type="scientific">Corchorus olitorius</name>
    <dbReference type="NCBI Taxonomy" id="93759"/>
    <lineage>
        <taxon>Eukaryota</taxon>
        <taxon>Viridiplantae</taxon>
        <taxon>Streptophyta</taxon>
        <taxon>Embryophyta</taxon>
        <taxon>Tracheophyta</taxon>
        <taxon>Spermatophyta</taxon>
        <taxon>Magnoliopsida</taxon>
        <taxon>eudicotyledons</taxon>
        <taxon>Gunneridae</taxon>
        <taxon>Pentapetalae</taxon>
        <taxon>rosids</taxon>
        <taxon>malvids</taxon>
        <taxon>Malvales</taxon>
        <taxon>Malvaceae</taxon>
        <taxon>Grewioideae</taxon>
        <taxon>Apeibeae</taxon>
        <taxon>Corchorus</taxon>
    </lineage>
</organism>
<dbReference type="AlphaFoldDB" id="A0A1R3KBB2"/>
<gene>
    <name evidence="2" type="ORF">COLO4_09735</name>
</gene>
<feature type="compositionally biased region" description="Polar residues" evidence="1">
    <location>
        <begin position="45"/>
        <end position="64"/>
    </location>
</feature>
<comment type="caution">
    <text evidence="2">The sequence shown here is derived from an EMBL/GenBank/DDBJ whole genome shotgun (WGS) entry which is preliminary data.</text>
</comment>
<dbReference type="Proteomes" id="UP000187203">
    <property type="component" value="Unassembled WGS sequence"/>
</dbReference>
<accession>A0A1R3KBB2</accession>
<feature type="region of interest" description="Disordered" evidence="1">
    <location>
        <begin position="25"/>
        <end position="72"/>
    </location>
</feature>